<evidence type="ECO:0000313" key="1">
    <source>
        <dbReference type="EMBL" id="MBW0584256.1"/>
    </source>
</evidence>
<gene>
    <name evidence="1" type="ORF">O181_123971</name>
</gene>
<protein>
    <submittedName>
        <fullName evidence="1">Uncharacterized protein</fullName>
    </submittedName>
</protein>
<reference evidence="1" key="1">
    <citation type="submission" date="2021-03" db="EMBL/GenBank/DDBJ databases">
        <title>Draft genome sequence of rust myrtle Austropuccinia psidii MF-1, a brazilian biotype.</title>
        <authorList>
            <person name="Quecine M.C."/>
            <person name="Pachon D.M.R."/>
            <person name="Bonatelli M.L."/>
            <person name="Correr F.H."/>
            <person name="Franceschini L.M."/>
            <person name="Leite T.F."/>
            <person name="Margarido G.R.A."/>
            <person name="Almeida C.A."/>
            <person name="Ferrarezi J.A."/>
            <person name="Labate C.A."/>
        </authorList>
    </citation>
    <scope>NUCLEOTIDE SEQUENCE</scope>
    <source>
        <strain evidence="1">MF-1</strain>
    </source>
</reference>
<name>A0A9Q3Q3R0_9BASI</name>
<dbReference type="AlphaFoldDB" id="A0A9Q3Q3R0"/>
<sequence>MPMTINQLKRVIIKLNCVLCGLSHHSSGQVDDHANFDLVITFSVFWARWSADAFTVRPHLNGPPAHDVRFNDLNGLR</sequence>
<proteinExistence type="predicted"/>
<dbReference type="Proteomes" id="UP000765509">
    <property type="component" value="Unassembled WGS sequence"/>
</dbReference>
<keyword evidence="2" id="KW-1185">Reference proteome</keyword>
<comment type="caution">
    <text evidence="1">The sequence shown here is derived from an EMBL/GenBank/DDBJ whole genome shotgun (WGS) entry which is preliminary data.</text>
</comment>
<dbReference type="EMBL" id="AVOT02117393">
    <property type="protein sequence ID" value="MBW0584256.1"/>
    <property type="molecule type" value="Genomic_DNA"/>
</dbReference>
<accession>A0A9Q3Q3R0</accession>
<organism evidence="1 2">
    <name type="scientific">Austropuccinia psidii MF-1</name>
    <dbReference type="NCBI Taxonomy" id="1389203"/>
    <lineage>
        <taxon>Eukaryota</taxon>
        <taxon>Fungi</taxon>
        <taxon>Dikarya</taxon>
        <taxon>Basidiomycota</taxon>
        <taxon>Pucciniomycotina</taxon>
        <taxon>Pucciniomycetes</taxon>
        <taxon>Pucciniales</taxon>
        <taxon>Sphaerophragmiaceae</taxon>
        <taxon>Austropuccinia</taxon>
    </lineage>
</organism>
<evidence type="ECO:0000313" key="2">
    <source>
        <dbReference type="Proteomes" id="UP000765509"/>
    </source>
</evidence>